<feature type="transmembrane region" description="Helical" evidence="3">
    <location>
        <begin position="82"/>
        <end position="100"/>
    </location>
</feature>
<evidence type="ECO:0000313" key="5">
    <source>
        <dbReference type="EMBL" id="CED93316.1"/>
    </source>
</evidence>
<evidence type="ECO:0000259" key="4">
    <source>
        <dbReference type="PROSITE" id="PS50198"/>
    </source>
</evidence>
<evidence type="ECO:0000256" key="2">
    <source>
        <dbReference type="SAM" id="MobiDB-lite"/>
    </source>
</evidence>
<dbReference type="PROSITE" id="PS50198">
    <property type="entry name" value="PPIC_PPIASE_2"/>
    <property type="match status" value="1"/>
</dbReference>
<name>A0A1V1HZB8_9FIRM</name>
<keyword evidence="3" id="KW-0472">Membrane</keyword>
<evidence type="ECO:0000256" key="3">
    <source>
        <dbReference type="SAM" id="Phobius"/>
    </source>
</evidence>
<keyword evidence="1" id="KW-0697">Rotamase</keyword>
<dbReference type="Gene3D" id="3.10.50.40">
    <property type="match status" value="1"/>
</dbReference>
<keyword evidence="3" id="KW-0812">Transmembrane</keyword>
<reference evidence="5 6" key="1">
    <citation type="submission" date="2014-04" db="EMBL/GenBank/DDBJ databases">
        <authorList>
            <person name="Hornung B.V."/>
        </authorList>
    </citation>
    <scope>NUCLEOTIDE SEQUENCE [LARGE SCALE GENOMIC DNA]</scope>
    <source>
        <strain evidence="5 6">CRIB</strain>
    </source>
</reference>
<dbReference type="InterPro" id="IPR050245">
    <property type="entry name" value="PrsA_foldase"/>
</dbReference>
<dbReference type="InterPro" id="IPR046357">
    <property type="entry name" value="PPIase_dom_sf"/>
</dbReference>
<dbReference type="GeneID" id="82204748"/>
<feature type="region of interest" description="Disordered" evidence="2">
    <location>
        <begin position="33"/>
        <end position="54"/>
    </location>
</feature>
<dbReference type="Pfam" id="PF13616">
    <property type="entry name" value="Rotamase_3"/>
    <property type="match status" value="1"/>
</dbReference>
<feature type="compositionally biased region" description="Acidic residues" evidence="2">
    <location>
        <begin position="33"/>
        <end position="48"/>
    </location>
</feature>
<dbReference type="EMBL" id="LN555523">
    <property type="protein sequence ID" value="CED93316.1"/>
    <property type="molecule type" value="Genomic_DNA"/>
</dbReference>
<dbReference type="RefSeq" id="WP_180703048.1">
    <property type="nucleotide sequence ID" value="NZ_CAONDH010000043.1"/>
</dbReference>
<accession>A0A1V1HZB8</accession>
<dbReference type="Proteomes" id="UP000245622">
    <property type="component" value="Chromosome 1"/>
</dbReference>
<gene>
    <name evidence="5" type="ORF">CRIB_562</name>
</gene>
<dbReference type="InterPro" id="IPR000297">
    <property type="entry name" value="PPIase_PpiC"/>
</dbReference>
<dbReference type="EC" id="5.2.1.8" evidence="5"/>
<dbReference type="Gene3D" id="1.10.4030.10">
    <property type="entry name" value="Porin chaperone SurA, peptide-binding domain"/>
    <property type="match status" value="1"/>
</dbReference>
<protein>
    <submittedName>
        <fullName evidence="5">Peptidyl-prolyl cis-trans isomerase, PpiC-type</fullName>
        <ecNumber evidence="5">5.2.1.8</ecNumber>
    </submittedName>
</protein>
<keyword evidence="3" id="KW-1133">Transmembrane helix</keyword>
<keyword evidence="1 5" id="KW-0413">Isomerase</keyword>
<keyword evidence="6" id="KW-1185">Reference proteome</keyword>
<dbReference type="SUPFAM" id="SSF54534">
    <property type="entry name" value="FKBP-like"/>
    <property type="match status" value="1"/>
</dbReference>
<evidence type="ECO:0000256" key="1">
    <source>
        <dbReference type="PROSITE-ProRule" id="PRU00278"/>
    </source>
</evidence>
<organism evidence="5 6">
    <name type="scientific">Romboutsia ilealis</name>
    <dbReference type="NCBI Taxonomy" id="1115758"/>
    <lineage>
        <taxon>Bacteria</taxon>
        <taxon>Bacillati</taxon>
        <taxon>Bacillota</taxon>
        <taxon>Clostridia</taxon>
        <taxon>Peptostreptococcales</taxon>
        <taxon>Peptostreptococcaceae</taxon>
        <taxon>Romboutsia</taxon>
    </lineage>
</organism>
<dbReference type="PANTHER" id="PTHR47245:SF2">
    <property type="entry name" value="PEPTIDYL-PROLYL CIS-TRANS ISOMERASE HP_0175-RELATED"/>
    <property type="match status" value="1"/>
</dbReference>
<dbReference type="InterPro" id="IPR027304">
    <property type="entry name" value="Trigger_fact/SurA_dom_sf"/>
</dbReference>
<dbReference type="GO" id="GO:0003755">
    <property type="term" value="F:peptidyl-prolyl cis-trans isomerase activity"/>
    <property type="evidence" value="ECO:0007669"/>
    <property type="project" value="UniProtKB-KW"/>
</dbReference>
<dbReference type="KEGG" id="ril:CRIB_562"/>
<dbReference type="PANTHER" id="PTHR47245">
    <property type="entry name" value="PEPTIDYLPROLYL ISOMERASE"/>
    <property type="match status" value="1"/>
</dbReference>
<dbReference type="SUPFAM" id="SSF109998">
    <property type="entry name" value="Triger factor/SurA peptide-binding domain-like"/>
    <property type="match status" value="1"/>
</dbReference>
<evidence type="ECO:0000313" key="6">
    <source>
        <dbReference type="Proteomes" id="UP000245622"/>
    </source>
</evidence>
<proteinExistence type="predicted"/>
<sequence>MSEDKKIINDNEEIKAEDTINEEINNKGVLDVSTEEAVEDNEGESELVEENKSENEEIVKNEVVEEKTAKTKLKKIKNTKSIIAMAIVGCICLGAGFTYGKSVGRTLPATSRKYSSSKIVATVGDTKFTGEQLRQKMDPLFYINGKTKLSDEEIDAYESSFIDYMTTTEVLYLEGKAEGITVEKEDVENEYSTLISSLQQTYNLTEDDLINKLNISKEDIEKELEKELIAVEYIGKASEVTEEEAEKYYNNNKDEFLKVRASHILISNTDDEGNTVSDEQKAKNKEEAEKILKQAQQGVDFAQLAKEYSSDSSSENGGDLDFFSKGQMVEPFENAAFSLKNGEIYPEVVETDYGYHIIKKTDEKYDEFSTVKEDLVYYLGYEKQSNILDNLLEKYNVEVK</sequence>
<feature type="domain" description="PpiC" evidence="4">
    <location>
        <begin position="256"/>
        <end position="362"/>
    </location>
</feature>
<dbReference type="AlphaFoldDB" id="A0A1V1HZB8"/>